<feature type="binding site" evidence="4">
    <location>
        <position position="98"/>
    </location>
    <ligand>
        <name>Zn(2+)</name>
        <dbReference type="ChEBI" id="CHEBI:29105"/>
    </ligand>
</feature>
<feature type="region of interest" description="Disordered" evidence="5">
    <location>
        <begin position="245"/>
        <end position="264"/>
    </location>
</feature>
<keyword evidence="2 4" id="KW-0863">Zinc-finger</keyword>
<dbReference type="PROSITE" id="PS51915">
    <property type="entry name" value="ZAD"/>
    <property type="match status" value="1"/>
</dbReference>
<proteinExistence type="predicted"/>
<evidence type="ECO:0000256" key="2">
    <source>
        <dbReference type="ARBA" id="ARBA00022771"/>
    </source>
</evidence>
<keyword evidence="3 4" id="KW-0862">Zinc</keyword>
<dbReference type="GeneID" id="109621988"/>
<feature type="binding site" evidence="4">
    <location>
        <position position="95"/>
    </location>
    <ligand>
        <name>Zn(2+)</name>
        <dbReference type="ChEBI" id="CHEBI:29105"/>
    </ligand>
</feature>
<evidence type="ECO:0000256" key="5">
    <source>
        <dbReference type="SAM" id="MobiDB-lite"/>
    </source>
</evidence>
<sequence>MQRIPRKRKLTEKVRNNPDLEHFRIKFEVKTEPEDDPPPTPSVVCCYLCKLSSGVKLLALEVHNPKRTEPSTVDKIKACIGWEVLPDMDETSRICRPCIRKLDEHYEFRKQALQCNDYAQNQMAADEAEVVDAPAEIRVCRFCLKIGGKLLDLHPAGSASDVLLLKKIRDSLDVEINSWDAVTKICRACIQRIQDFLDFREKHLPISVFVKQETDPPDTRQELNELVQNDEVSFDGNGPDLEMSVSDSDCSIGENERTDPLTGGKPRVRAISAEVLQLIESEMEGRNFGVRKEDGAKLVVVFEGFLYRFFSALESGGSVWVCLEKRLRLCNSKLEIDSSGKTASIIGKINNHSHSQKPAMLMECPPGKGFAEYKDTQEPFWFFYGEQSNSSSKLTRSIVFENYRYFLHQIRNSGANSVWYCLSRGAGKCKCSLLITGMFKRIEVKGSHNHRPVSQKKIDAVLTKVGIGADSTEAISAFQRNVSDDEIDDCRLNKELAKEQQKCAIKSLTKEKQPEIFRILSVDDPERKFECLHAGSKMKIKQDGYEFRYFGRQKDGTTLWKCIMDSLQHCGLVVRVDTDGRRFDIFKGRKHSHKPEPAPLFSYPLGKRMIGGEPLWLILRHSMYYEGRCVIYRDNVFIILDITRKGVVRWNCLRKHSCRALLIVKGDFEEVTFRNAHSHENTSQEILTKLIEGRSPELESDEDLTFRQRLLSYPSTVGKIWNEATHQNETFYILKTMKTGETVTCGLVFQNYRYVLASLDQNCTSRWTCTKHNSRNIRCRAAVIVEGHYDSICIRSKHNHDAMHDSEMELMIKRSVADNLMEEGQAKGSLEEMSEKNVGSKNILSQLARHDPVRNFEVSRVTSKLIIRYEGEEFRLRSRKTDGSSLWSCTWLKMRRCPVVLSLSADGRSVTNVDPTKEHNHSVDQVAVYHMNTGKGQIFDENRHVYASYWVFGHPWEYRESRAVIYQGHKYYLNIIGNNRVSTWKCRIRHCKAYIRVEGTFQTLFHKHQHTHERLADDEILAITNSTEVDPDLLESSEPLEVAVDPKDHEGPLRPATLLHILSTNDHDRNFHVTIYKDQMKIHQNRYEYYYRSSTETHSLWKCIFFTIRRCRATIHLDNDCKTATLPDVPKHNHKEELWDMFYYPLGEHSIMDAYTESVQPFWFLMQPGFFRSHPMIIYEGNKFTLASITENGDNSRWRCVTHLCRATLTVTGLFELVVGGHPHNHEPQPEQKRAEWIRQYGTPGGSSSADAEDDFDVIPFVKVEMEDCDAMAYEDDEYAEM</sequence>
<dbReference type="InterPro" id="IPR012934">
    <property type="entry name" value="Znf_AD"/>
</dbReference>
<dbReference type="Pfam" id="PF07776">
    <property type="entry name" value="zf-AD"/>
    <property type="match status" value="2"/>
</dbReference>
<reference evidence="8" key="1">
    <citation type="journal article" date="2015" name="Proc. Natl. Acad. Sci. U.S.A.">
        <title>Genome sequence of the Asian Tiger mosquito, Aedes albopictus, reveals insights into its biology, genetics, and evolution.</title>
        <authorList>
            <person name="Chen X.G."/>
            <person name="Jiang X."/>
            <person name="Gu J."/>
            <person name="Xu M."/>
            <person name="Wu Y."/>
            <person name="Deng Y."/>
            <person name="Zhang C."/>
            <person name="Bonizzoni M."/>
            <person name="Dermauw W."/>
            <person name="Vontas J."/>
            <person name="Armbruster P."/>
            <person name="Huang X."/>
            <person name="Yang Y."/>
            <person name="Zhang H."/>
            <person name="He W."/>
            <person name="Peng H."/>
            <person name="Liu Y."/>
            <person name="Wu K."/>
            <person name="Chen J."/>
            <person name="Lirakis M."/>
            <person name="Topalis P."/>
            <person name="Van Leeuwen T."/>
            <person name="Hall A.B."/>
            <person name="Jiang X."/>
            <person name="Thorpe C."/>
            <person name="Mueller R.L."/>
            <person name="Sun C."/>
            <person name="Waterhouse R.M."/>
            <person name="Yan G."/>
            <person name="Tu Z.J."/>
            <person name="Fang X."/>
            <person name="James A.A."/>
        </authorList>
    </citation>
    <scope>NUCLEOTIDE SEQUENCE [LARGE SCALE GENOMIC DNA]</scope>
    <source>
        <strain evidence="8">Foshan</strain>
    </source>
</reference>
<dbReference type="EnsemblMetazoa" id="AALFPA23_007300.R9677">
    <property type="protein sequence ID" value="AALFPA23_007300.P9677"/>
    <property type="gene ID" value="AALFPA23_007300"/>
</dbReference>
<dbReference type="Gene3D" id="2.20.25.240">
    <property type="match status" value="4"/>
</dbReference>
<reference evidence="7" key="2">
    <citation type="submission" date="2025-05" db="UniProtKB">
        <authorList>
            <consortium name="EnsemblMetazoa"/>
        </authorList>
    </citation>
    <scope>IDENTIFICATION</scope>
    <source>
        <strain evidence="7">Foshan</strain>
    </source>
</reference>
<dbReference type="PANTHER" id="PTHR39942:SF1">
    <property type="entry name" value="BCDNA.LD26519-RELATED"/>
    <property type="match status" value="1"/>
</dbReference>
<name>A0ABM1YAD3_AEDAL</name>
<evidence type="ECO:0000313" key="7">
    <source>
        <dbReference type="EnsemblMetazoa" id="AALFPA23_007300.P9677"/>
    </source>
</evidence>
<dbReference type="InterPro" id="IPR007588">
    <property type="entry name" value="Znf_FLYWCH"/>
</dbReference>
<accession>A0ABM1YAD3</accession>
<evidence type="ECO:0000256" key="1">
    <source>
        <dbReference type="ARBA" id="ARBA00022723"/>
    </source>
</evidence>
<organism evidence="7 8">
    <name type="scientific">Aedes albopictus</name>
    <name type="common">Asian tiger mosquito</name>
    <name type="synonym">Stegomyia albopicta</name>
    <dbReference type="NCBI Taxonomy" id="7160"/>
    <lineage>
        <taxon>Eukaryota</taxon>
        <taxon>Metazoa</taxon>
        <taxon>Ecdysozoa</taxon>
        <taxon>Arthropoda</taxon>
        <taxon>Hexapoda</taxon>
        <taxon>Insecta</taxon>
        <taxon>Pterygota</taxon>
        <taxon>Neoptera</taxon>
        <taxon>Endopterygota</taxon>
        <taxon>Diptera</taxon>
        <taxon>Nematocera</taxon>
        <taxon>Culicoidea</taxon>
        <taxon>Culicidae</taxon>
        <taxon>Culicinae</taxon>
        <taxon>Aedini</taxon>
        <taxon>Aedes</taxon>
        <taxon>Stegomyia</taxon>
    </lineage>
</organism>
<evidence type="ECO:0000256" key="3">
    <source>
        <dbReference type="ARBA" id="ARBA00022833"/>
    </source>
</evidence>
<dbReference type="SMART" id="SM00868">
    <property type="entry name" value="zf-AD"/>
    <property type="match status" value="2"/>
</dbReference>
<feature type="domain" description="ZAD" evidence="6">
    <location>
        <begin position="44"/>
        <end position="122"/>
    </location>
</feature>
<keyword evidence="8" id="KW-1185">Reference proteome</keyword>
<feature type="binding site" evidence="4">
    <location>
        <position position="49"/>
    </location>
    <ligand>
        <name>Zn(2+)</name>
        <dbReference type="ChEBI" id="CHEBI:29105"/>
    </ligand>
</feature>
<dbReference type="RefSeq" id="XP_029724980.2">
    <property type="nucleotide sequence ID" value="XM_029869120.2"/>
</dbReference>
<dbReference type="Proteomes" id="UP000069940">
    <property type="component" value="Unassembled WGS sequence"/>
</dbReference>
<keyword evidence="1 4" id="KW-0479">Metal-binding</keyword>
<dbReference type="Pfam" id="PF04500">
    <property type="entry name" value="FLYWCH"/>
    <property type="match status" value="2"/>
</dbReference>
<evidence type="ECO:0000259" key="6">
    <source>
        <dbReference type="PROSITE" id="PS51915"/>
    </source>
</evidence>
<dbReference type="PANTHER" id="PTHR39942">
    <property type="entry name" value="BCDNA.LD26519-RELATED"/>
    <property type="match status" value="1"/>
</dbReference>
<dbReference type="SUPFAM" id="SSF57716">
    <property type="entry name" value="Glucocorticoid receptor-like (DNA-binding domain)"/>
    <property type="match status" value="1"/>
</dbReference>
<evidence type="ECO:0000313" key="8">
    <source>
        <dbReference type="Proteomes" id="UP000069940"/>
    </source>
</evidence>
<evidence type="ECO:0000256" key="4">
    <source>
        <dbReference type="PROSITE-ProRule" id="PRU01263"/>
    </source>
</evidence>
<protein>
    <recommendedName>
        <fullName evidence="6">ZAD domain-containing protein</fullName>
    </recommendedName>
</protein>
<feature type="binding site" evidence="4">
    <location>
        <position position="46"/>
    </location>
    <ligand>
        <name>Zn(2+)</name>
        <dbReference type="ChEBI" id="CHEBI:29105"/>
    </ligand>
</feature>